<dbReference type="HOGENOM" id="CLU_038149_4_2_9"/>
<evidence type="ECO:0000313" key="15">
    <source>
        <dbReference type="Proteomes" id="UP000000467"/>
    </source>
</evidence>
<comment type="subunit">
    <text evidence="10">Forms a ring-shaped head-to-tail homodimer around DNA.</text>
</comment>
<comment type="function">
    <text evidence="10">Confers DNA tethering and processivity to DNA polymerases and other proteins. Acts as a clamp, forming a ring around DNA (a reaction catalyzed by the clamp-loading complex) which diffuses in an ATP-independent manner freely and bidirectionally along dsDNA. Initially characterized for its ability to contact the catalytic subunit of DNA polymerase III (Pol III), a complex, multichain enzyme responsible for most of the replicative synthesis in bacteria; Pol III exhibits 3'-5' exonuclease proofreading activity. The beta chain is required for initiation of replication as well as for processivity of DNA replication.</text>
</comment>
<dbReference type="CDD" id="cd00140">
    <property type="entry name" value="beta_clamp"/>
    <property type="match status" value="1"/>
</dbReference>
<dbReference type="GO" id="GO:0008408">
    <property type="term" value="F:3'-5' exonuclease activity"/>
    <property type="evidence" value="ECO:0007669"/>
    <property type="project" value="InterPro"/>
</dbReference>
<dbReference type="Proteomes" id="UP000000467">
    <property type="component" value="Chromosome"/>
</dbReference>
<dbReference type="RefSeq" id="WP_015049180.1">
    <property type="nucleotide sequence ID" value="NC_018870.1"/>
</dbReference>
<dbReference type="NCBIfam" id="TIGR00663">
    <property type="entry name" value="dnan"/>
    <property type="match status" value="1"/>
</dbReference>
<keyword evidence="4 10" id="KW-0963">Cytoplasm</keyword>
<evidence type="ECO:0000256" key="6">
    <source>
        <dbReference type="ARBA" id="ARBA00022695"/>
    </source>
</evidence>
<evidence type="ECO:0000256" key="7">
    <source>
        <dbReference type="ARBA" id="ARBA00022705"/>
    </source>
</evidence>
<dbReference type="PIRSF" id="PIRSF000804">
    <property type="entry name" value="DNA_pol_III_b"/>
    <property type="match status" value="1"/>
</dbReference>
<keyword evidence="9" id="KW-0238">DNA-binding</keyword>
<keyword evidence="15" id="KW-1185">Reference proteome</keyword>
<evidence type="ECO:0000313" key="14">
    <source>
        <dbReference type="EMBL" id="AFV10260.1"/>
    </source>
</evidence>
<dbReference type="InterPro" id="IPR022634">
    <property type="entry name" value="DNA_polIII_beta_N"/>
</dbReference>
<dbReference type="InterPro" id="IPR022637">
    <property type="entry name" value="DNA_polIII_beta_cen"/>
</dbReference>
<dbReference type="Pfam" id="PF02767">
    <property type="entry name" value="DNA_pol3_beta_2"/>
    <property type="match status" value="1"/>
</dbReference>
<dbReference type="PANTHER" id="PTHR30478">
    <property type="entry name" value="DNA POLYMERASE III SUBUNIT BETA"/>
    <property type="match status" value="1"/>
</dbReference>
<dbReference type="Gene3D" id="3.10.150.10">
    <property type="entry name" value="DNA Polymerase III, subunit A, domain 2"/>
    <property type="match status" value="1"/>
</dbReference>
<dbReference type="eggNOG" id="COG0592">
    <property type="taxonomic scope" value="Bacteria"/>
</dbReference>
<comment type="subcellular location">
    <subcellularLocation>
        <location evidence="1 10">Cytoplasm</location>
    </subcellularLocation>
</comment>
<dbReference type="OrthoDB" id="8421503at2"/>
<dbReference type="InterPro" id="IPR046938">
    <property type="entry name" value="DNA_clamp_sf"/>
</dbReference>
<evidence type="ECO:0000259" key="12">
    <source>
        <dbReference type="Pfam" id="PF02767"/>
    </source>
</evidence>
<organism evidence="14 15">
    <name type="scientific">Thermacetogenium phaeum (strain ATCC BAA-254 / DSM 26808 / PB)</name>
    <dbReference type="NCBI Taxonomy" id="1089553"/>
    <lineage>
        <taxon>Bacteria</taxon>
        <taxon>Bacillati</taxon>
        <taxon>Bacillota</taxon>
        <taxon>Clostridia</taxon>
        <taxon>Thermoanaerobacterales</taxon>
        <taxon>Thermoanaerobacteraceae</taxon>
        <taxon>Thermacetogenium</taxon>
    </lineage>
</organism>
<feature type="domain" description="DNA polymerase III beta sliding clamp N-terminal" evidence="11">
    <location>
        <begin position="1"/>
        <end position="119"/>
    </location>
</feature>
<proteinExistence type="inferred from homology"/>
<dbReference type="KEGG" id="tpz:Tph_c00020"/>
<evidence type="ECO:0000256" key="9">
    <source>
        <dbReference type="ARBA" id="ARBA00023125"/>
    </source>
</evidence>
<dbReference type="AlphaFoldDB" id="K4LE44"/>
<evidence type="ECO:0000256" key="3">
    <source>
        <dbReference type="ARBA" id="ARBA00021035"/>
    </source>
</evidence>
<dbReference type="PANTHER" id="PTHR30478:SF0">
    <property type="entry name" value="BETA SLIDING CLAMP"/>
    <property type="match status" value="1"/>
</dbReference>
<dbReference type="GO" id="GO:0003887">
    <property type="term" value="F:DNA-directed DNA polymerase activity"/>
    <property type="evidence" value="ECO:0007669"/>
    <property type="project" value="UniProtKB-UniRule"/>
</dbReference>
<dbReference type="InterPro" id="IPR001001">
    <property type="entry name" value="DNA_polIII_beta"/>
</dbReference>
<gene>
    <name evidence="14" type="primary">dnaN</name>
    <name evidence="14" type="ordered locus">Tph_c00020</name>
</gene>
<keyword evidence="6 10" id="KW-0548">Nucleotidyltransferase</keyword>
<keyword evidence="5 10" id="KW-0808">Transferase</keyword>
<feature type="domain" description="DNA polymerase III beta sliding clamp C-terminal" evidence="13">
    <location>
        <begin position="246"/>
        <end position="358"/>
    </location>
</feature>
<keyword evidence="7 10" id="KW-0235">DNA replication</keyword>
<dbReference type="EMBL" id="CP003732">
    <property type="protein sequence ID" value="AFV10260.1"/>
    <property type="molecule type" value="Genomic_DNA"/>
</dbReference>
<sequence length="371" mass="40844">MKISCRRESLTSALAAACKIVPARPSAPILSGCLIYTDDKGLVVQSTDLEVSLTLWIPAHVEEEGCVVVPVRYLYDLLRRIPDEELSLSWNEESRLLDVTYGSSLSRLHTWMPDDFPPLQARAVGQELNLPAARWKSCACKTLFVVSQQETAFNYSGVYFRFLDEEIHVAATDAYRLALFKMANESSVKGTSILIPGRALGESVKLVEEGENLVITWDDQAVSFSGASFLLTTRLIDSGFPDYEMVIPSDPLLEVQVERKRLLDTLERASLFVSQREHYALACLKVEGDKLTVAAQADEVGSLKETIPLEEGAGNSCEASFNANYLLSPLHVMEQEKVSLSLNGSSGPAVYQEEGDDGSYLHLVSPVCRAS</sequence>
<accession>K4LE44</accession>
<protein>
    <recommendedName>
        <fullName evidence="3 10">Beta sliding clamp</fullName>
    </recommendedName>
</protein>
<name>K4LE44_THEPS</name>
<evidence type="ECO:0000256" key="2">
    <source>
        <dbReference type="ARBA" id="ARBA00010752"/>
    </source>
</evidence>
<dbReference type="InterPro" id="IPR022635">
    <property type="entry name" value="DNA_polIII_beta_C"/>
</dbReference>
<feature type="domain" description="DNA polymerase III beta sliding clamp central" evidence="12">
    <location>
        <begin position="132"/>
        <end position="242"/>
    </location>
</feature>
<evidence type="ECO:0000256" key="8">
    <source>
        <dbReference type="ARBA" id="ARBA00022932"/>
    </source>
</evidence>
<reference evidence="14 15" key="1">
    <citation type="journal article" date="2012" name="BMC Genomics">
        <title>Genome-guided analysis of physiological and morphological traits of the fermentative acetate oxidizer Thermacetogenium phaeum.</title>
        <authorList>
            <person name="Oehler D."/>
            <person name="Poehlein A."/>
            <person name="Leimbach A."/>
            <person name="Muller N."/>
            <person name="Daniel R."/>
            <person name="Gottschalk G."/>
            <person name="Schink B."/>
        </authorList>
    </citation>
    <scope>NUCLEOTIDE SEQUENCE [LARGE SCALE GENOMIC DNA]</scope>
    <source>
        <strain evidence="15">ATCC BAA-254 / DSM 26808 / PB</strain>
    </source>
</reference>
<dbReference type="GO" id="GO:0005737">
    <property type="term" value="C:cytoplasm"/>
    <property type="evidence" value="ECO:0007669"/>
    <property type="project" value="UniProtKB-SubCell"/>
</dbReference>
<keyword evidence="8 10" id="KW-0239">DNA-directed DNA polymerase</keyword>
<dbReference type="SUPFAM" id="SSF55979">
    <property type="entry name" value="DNA clamp"/>
    <property type="match status" value="3"/>
</dbReference>
<dbReference type="GO" id="GO:0003677">
    <property type="term" value="F:DNA binding"/>
    <property type="evidence" value="ECO:0007669"/>
    <property type="project" value="UniProtKB-UniRule"/>
</dbReference>
<dbReference type="Pfam" id="PF02768">
    <property type="entry name" value="DNA_pol3_beta_3"/>
    <property type="match status" value="1"/>
</dbReference>
<evidence type="ECO:0000259" key="11">
    <source>
        <dbReference type="Pfam" id="PF00712"/>
    </source>
</evidence>
<comment type="similarity">
    <text evidence="2 10">Belongs to the beta sliding clamp family.</text>
</comment>
<dbReference type="Gene3D" id="3.70.10.10">
    <property type="match status" value="1"/>
</dbReference>
<dbReference type="GO" id="GO:0009360">
    <property type="term" value="C:DNA polymerase III complex"/>
    <property type="evidence" value="ECO:0007669"/>
    <property type="project" value="InterPro"/>
</dbReference>
<evidence type="ECO:0000256" key="10">
    <source>
        <dbReference type="PIRNR" id="PIRNR000804"/>
    </source>
</evidence>
<dbReference type="STRING" id="1089553.Tph_c00020"/>
<dbReference type="GO" id="GO:0006271">
    <property type="term" value="P:DNA strand elongation involved in DNA replication"/>
    <property type="evidence" value="ECO:0007669"/>
    <property type="project" value="TreeGrafter"/>
</dbReference>
<dbReference type="SMART" id="SM00480">
    <property type="entry name" value="POL3Bc"/>
    <property type="match status" value="1"/>
</dbReference>
<evidence type="ECO:0000256" key="5">
    <source>
        <dbReference type="ARBA" id="ARBA00022679"/>
    </source>
</evidence>
<dbReference type="Pfam" id="PF00712">
    <property type="entry name" value="DNA_pol3_beta"/>
    <property type="match status" value="1"/>
</dbReference>
<evidence type="ECO:0000259" key="13">
    <source>
        <dbReference type="Pfam" id="PF02768"/>
    </source>
</evidence>
<evidence type="ECO:0000256" key="1">
    <source>
        <dbReference type="ARBA" id="ARBA00004496"/>
    </source>
</evidence>
<evidence type="ECO:0000256" key="4">
    <source>
        <dbReference type="ARBA" id="ARBA00022490"/>
    </source>
</evidence>